<dbReference type="Proteomes" id="UP000308600">
    <property type="component" value="Unassembled WGS sequence"/>
</dbReference>
<organism evidence="1 2">
    <name type="scientific">Pluteus cervinus</name>
    <dbReference type="NCBI Taxonomy" id="181527"/>
    <lineage>
        <taxon>Eukaryota</taxon>
        <taxon>Fungi</taxon>
        <taxon>Dikarya</taxon>
        <taxon>Basidiomycota</taxon>
        <taxon>Agaricomycotina</taxon>
        <taxon>Agaricomycetes</taxon>
        <taxon>Agaricomycetidae</taxon>
        <taxon>Agaricales</taxon>
        <taxon>Pluteineae</taxon>
        <taxon>Pluteaceae</taxon>
        <taxon>Pluteus</taxon>
    </lineage>
</organism>
<accession>A0ACD3B4B0</accession>
<keyword evidence="2" id="KW-1185">Reference proteome</keyword>
<sequence>MIKYATKDRVDPVTGESAPVTLGHEFSGTIVETPPDVDAGKWAVGTNVVIEPIFGCMKTDNCYNCSHDLPTTCPDMNFIGIGGWGGGLSEYIAVDTRFLHVLPSHVSLEVGACIEPLAVAWYAVKRSGFKPGDSALILGAGPIGLFLLKVLRSFSTTSLVVISEPAALRRQIAVEHGATLTLDPTDSRVNAHKEIIKATGGAGTDIVFDAAGVQAGWDLGMRAVRSRGTIVNVAIWETDVQVNMNLLLSKEIFVTGTSAYDRIHSEVLEAVAAGKILGIEKLITRKIAIEDVVEKGFKTLLADKDSQVKILVRPGSLLPSVL</sequence>
<dbReference type="EMBL" id="ML208278">
    <property type="protein sequence ID" value="TFK73163.1"/>
    <property type="molecule type" value="Genomic_DNA"/>
</dbReference>
<reference evidence="1 2" key="1">
    <citation type="journal article" date="2019" name="Nat. Ecol. Evol.">
        <title>Megaphylogeny resolves global patterns of mushroom evolution.</title>
        <authorList>
            <person name="Varga T."/>
            <person name="Krizsan K."/>
            <person name="Foldi C."/>
            <person name="Dima B."/>
            <person name="Sanchez-Garcia M."/>
            <person name="Sanchez-Ramirez S."/>
            <person name="Szollosi G.J."/>
            <person name="Szarkandi J.G."/>
            <person name="Papp V."/>
            <person name="Albert L."/>
            <person name="Andreopoulos W."/>
            <person name="Angelini C."/>
            <person name="Antonin V."/>
            <person name="Barry K.W."/>
            <person name="Bougher N.L."/>
            <person name="Buchanan P."/>
            <person name="Buyck B."/>
            <person name="Bense V."/>
            <person name="Catcheside P."/>
            <person name="Chovatia M."/>
            <person name="Cooper J."/>
            <person name="Damon W."/>
            <person name="Desjardin D."/>
            <person name="Finy P."/>
            <person name="Geml J."/>
            <person name="Haridas S."/>
            <person name="Hughes K."/>
            <person name="Justo A."/>
            <person name="Karasinski D."/>
            <person name="Kautmanova I."/>
            <person name="Kiss B."/>
            <person name="Kocsube S."/>
            <person name="Kotiranta H."/>
            <person name="LaButti K.M."/>
            <person name="Lechner B.E."/>
            <person name="Liimatainen K."/>
            <person name="Lipzen A."/>
            <person name="Lukacs Z."/>
            <person name="Mihaltcheva S."/>
            <person name="Morgado L.N."/>
            <person name="Niskanen T."/>
            <person name="Noordeloos M.E."/>
            <person name="Ohm R.A."/>
            <person name="Ortiz-Santana B."/>
            <person name="Ovrebo C."/>
            <person name="Racz N."/>
            <person name="Riley R."/>
            <person name="Savchenko A."/>
            <person name="Shiryaev A."/>
            <person name="Soop K."/>
            <person name="Spirin V."/>
            <person name="Szebenyi C."/>
            <person name="Tomsovsky M."/>
            <person name="Tulloss R.E."/>
            <person name="Uehling J."/>
            <person name="Grigoriev I.V."/>
            <person name="Vagvolgyi C."/>
            <person name="Papp T."/>
            <person name="Martin F.M."/>
            <person name="Miettinen O."/>
            <person name="Hibbett D.S."/>
            <person name="Nagy L.G."/>
        </authorList>
    </citation>
    <scope>NUCLEOTIDE SEQUENCE [LARGE SCALE GENOMIC DNA]</scope>
    <source>
        <strain evidence="1 2">NL-1719</strain>
    </source>
</reference>
<proteinExistence type="predicted"/>
<evidence type="ECO:0000313" key="2">
    <source>
        <dbReference type="Proteomes" id="UP000308600"/>
    </source>
</evidence>
<evidence type="ECO:0000313" key="1">
    <source>
        <dbReference type="EMBL" id="TFK73163.1"/>
    </source>
</evidence>
<gene>
    <name evidence="1" type="ORF">BDN72DRAFT_814998</name>
</gene>
<name>A0ACD3B4B0_9AGAR</name>
<protein>
    <submittedName>
        <fullName evidence="1">Alcohol dehydrogenase GroES domain protein</fullName>
    </submittedName>
</protein>